<proteinExistence type="predicted"/>
<dbReference type="InterPro" id="IPR036291">
    <property type="entry name" value="NAD(P)-bd_dom_sf"/>
</dbReference>
<keyword evidence="1" id="KW-0520">NAD</keyword>
<gene>
    <name evidence="3" type="ORF">Trichorick_00813</name>
</gene>
<organism evidence="3 4">
    <name type="scientific">Candidatus Trichorickettsia mobilis</name>
    <dbReference type="NCBI Taxonomy" id="1346319"/>
    <lineage>
        <taxon>Bacteria</taxon>
        <taxon>Pseudomonadati</taxon>
        <taxon>Pseudomonadota</taxon>
        <taxon>Alphaproteobacteria</taxon>
        <taxon>Rickettsiales</taxon>
        <taxon>Rickettsiaceae</taxon>
        <taxon>Rickettsieae</taxon>
        <taxon>Candidatus Trichorickettsia</taxon>
    </lineage>
</organism>
<keyword evidence="4" id="KW-1185">Reference proteome</keyword>
<evidence type="ECO:0000256" key="1">
    <source>
        <dbReference type="ARBA" id="ARBA00023027"/>
    </source>
</evidence>
<dbReference type="EMBL" id="CP112932">
    <property type="protein sequence ID" value="WPY00923.1"/>
    <property type="molecule type" value="Genomic_DNA"/>
</dbReference>
<protein>
    <submittedName>
        <fullName evidence="3">SDR family oxidoreductase</fullName>
    </submittedName>
</protein>
<dbReference type="CDD" id="cd05266">
    <property type="entry name" value="SDR_a4"/>
    <property type="match status" value="1"/>
</dbReference>
<dbReference type="Gene3D" id="3.40.50.720">
    <property type="entry name" value="NAD(P)-binding Rossmann-like Domain"/>
    <property type="match status" value="1"/>
</dbReference>
<reference evidence="3 4" key="1">
    <citation type="submission" date="2022-10" db="EMBL/GenBank/DDBJ databases">
        <title>Host association and intracellularity evolved multiple times independently in the Rickettsiales.</title>
        <authorList>
            <person name="Castelli M."/>
            <person name="Nardi T."/>
            <person name="Gammuto L."/>
            <person name="Bellinzona G."/>
            <person name="Sabaneyeva E."/>
            <person name="Potekhin A."/>
            <person name="Serra V."/>
            <person name="Petroni G."/>
            <person name="Sassera D."/>
        </authorList>
    </citation>
    <scope>NUCLEOTIDE SEQUENCE [LARGE SCALE GENOMIC DNA]</scope>
    <source>
        <strain evidence="3 4">Kr 154-4</strain>
    </source>
</reference>
<evidence type="ECO:0000313" key="4">
    <source>
        <dbReference type="Proteomes" id="UP001326613"/>
    </source>
</evidence>
<name>A0ABZ0UVC6_9RICK</name>
<dbReference type="PANTHER" id="PTHR43574">
    <property type="entry name" value="EPIMERASE-RELATED"/>
    <property type="match status" value="1"/>
</dbReference>
<evidence type="ECO:0000259" key="2">
    <source>
        <dbReference type="Pfam" id="PF01370"/>
    </source>
</evidence>
<sequence length="290" mass="32623">MKNSLFIFGLGYSASVLAKNLAAKNWHISGTSRDYNKCRDYQCLGYEMFDFADTNIQKALIKSTHLLVSIPPSTEQIDPTLELYGNYLRSNLNGSSLQWIGYLSSTGVYGDHQGAWVDEDTLLKPSSNKRAEQRTAAEIAWLTLGQGLNIQTNIFRLSGIYGPQRNVIQQLKHGQAQCIFKEGQVFSRIHVDDIANTLEISMHKSMAGAIYNISDDEPAPSHEVMQYAASLLGLPPPTIIPYHQAALSEMAQEFYSNNRRIKNDRIKNYLGIKLQYPTYREGLATLIYCE</sequence>
<feature type="domain" description="NAD-dependent epimerase/dehydratase" evidence="2">
    <location>
        <begin position="102"/>
        <end position="213"/>
    </location>
</feature>
<evidence type="ECO:0000313" key="3">
    <source>
        <dbReference type="EMBL" id="WPY00923.1"/>
    </source>
</evidence>
<accession>A0ABZ0UVC6</accession>
<dbReference type="SUPFAM" id="SSF51735">
    <property type="entry name" value="NAD(P)-binding Rossmann-fold domains"/>
    <property type="match status" value="1"/>
</dbReference>
<dbReference type="InterPro" id="IPR001509">
    <property type="entry name" value="Epimerase_deHydtase"/>
</dbReference>
<dbReference type="Proteomes" id="UP001326613">
    <property type="component" value="Chromosome"/>
</dbReference>
<dbReference type="RefSeq" id="WP_323737746.1">
    <property type="nucleotide sequence ID" value="NZ_CP112932.1"/>
</dbReference>
<dbReference type="Pfam" id="PF01370">
    <property type="entry name" value="Epimerase"/>
    <property type="match status" value="1"/>
</dbReference>